<comment type="caution">
    <text evidence="1">The sequence shown here is derived from an EMBL/GenBank/DDBJ whole genome shotgun (WGS) entry which is preliminary data.</text>
</comment>
<protein>
    <submittedName>
        <fullName evidence="1">Uncharacterized protein</fullName>
    </submittedName>
</protein>
<accession>A0A4Y7TSL3</accession>
<dbReference type="AlphaFoldDB" id="A0A4Y7TSL3"/>
<evidence type="ECO:0000313" key="1">
    <source>
        <dbReference type="EMBL" id="TEB37160.1"/>
    </source>
</evidence>
<dbReference type="EMBL" id="QPFP01000004">
    <property type="protein sequence ID" value="TEB37160.1"/>
    <property type="molecule type" value="Genomic_DNA"/>
</dbReference>
<organism evidence="1 2">
    <name type="scientific">Coprinellus micaceus</name>
    <name type="common">Glistening ink-cap mushroom</name>
    <name type="synonym">Coprinus micaceus</name>
    <dbReference type="NCBI Taxonomy" id="71717"/>
    <lineage>
        <taxon>Eukaryota</taxon>
        <taxon>Fungi</taxon>
        <taxon>Dikarya</taxon>
        <taxon>Basidiomycota</taxon>
        <taxon>Agaricomycotina</taxon>
        <taxon>Agaricomycetes</taxon>
        <taxon>Agaricomycetidae</taxon>
        <taxon>Agaricales</taxon>
        <taxon>Agaricineae</taxon>
        <taxon>Psathyrellaceae</taxon>
        <taxon>Coprinellus</taxon>
    </lineage>
</organism>
<keyword evidence="2" id="KW-1185">Reference proteome</keyword>
<reference evidence="1 2" key="1">
    <citation type="journal article" date="2019" name="Nat. Ecol. Evol.">
        <title>Megaphylogeny resolves global patterns of mushroom evolution.</title>
        <authorList>
            <person name="Varga T."/>
            <person name="Krizsan K."/>
            <person name="Foldi C."/>
            <person name="Dima B."/>
            <person name="Sanchez-Garcia M."/>
            <person name="Sanchez-Ramirez S."/>
            <person name="Szollosi G.J."/>
            <person name="Szarkandi J.G."/>
            <person name="Papp V."/>
            <person name="Albert L."/>
            <person name="Andreopoulos W."/>
            <person name="Angelini C."/>
            <person name="Antonin V."/>
            <person name="Barry K.W."/>
            <person name="Bougher N.L."/>
            <person name="Buchanan P."/>
            <person name="Buyck B."/>
            <person name="Bense V."/>
            <person name="Catcheside P."/>
            <person name="Chovatia M."/>
            <person name="Cooper J."/>
            <person name="Damon W."/>
            <person name="Desjardin D."/>
            <person name="Finy P."/>
            <person name="Geml J."/>
            <person name="Haridas S."/>
            <person name="Hughes K."/>
            <person name="Justo A."/>
            <person name="Karasinski D."/>
            <person name="Kautmanova I."/>
            <person name="Kiss B."/>
            <person name="Kocsube S."/>
            <person name="Kotiranta H."/>
            <person name="LaButti K.M."/>
            <person name="Lechner B.E."/>
            <person name="Liimatainen K."/>
            <person name="Lipzen A."/>
            <person name="Lukacs Z."/>
            <person name="Mihaltcheva S."/>
            <person name="Morgado L.N."/>
            <person name="Niskanen T."/>
            <person name="Noordeloos M.E."/>
            <person name="Ohm R.A."/>
            <person name="Ortiz-Santana B."/>
            <person name="Ovrebo C."/>
            <person name="Racz N."/>
            <person name="Riley R."/>
            <person name="Savchenko A."/>
            <person name="Shiryaev A."/>
            <person name="Soop K."/>
            <person name="Spirin V."/>
            <person name="Szebenyi C."/>
            <person name="Tomsovsky M."/>
            <person name="Tulloss R.E."/>
            <person name="Uehling J."/>
            <person name="Grigoriev I.V."/>
            <person name="Vagvolgyi C."/>
            <person name="Papp T."/>
            <person name="Martin F.M."/>
            <person name="Miettinen O."/>
            <person name="Hibbett D.S."/>
            <person name="Nagy L.G."/>
        </authorList>
    </citation>
    <scope>NUCLEOTIDE SEQUENCE [LARGE SCALE GENOMIC DNA]</scope>
    <source>
        <strain evidence="1 2">FP101781</strain>
    </source>
</reference>
<name>A0A4Y7TSL3_COPMI</name>
<evidence type="ECO:0000313" key="2">
    <source>
        <dbReference type="Proteomes" id="UP000298030"/>
    </source>
</evidence>
<gene>
    <name evidence="1" type="ORF">FA13DRAFT_1705451</name>
</gene>
<proteinExistence type="predicted"/>
<dbReference type="Proteomes" id="UP000298030">
    <property type="component" value="Unassembled WGS sequence"/>
</dbReference>
<sequence>MLAVVIPFWDERTKMDGLAETKGYYTRVALSRFFTFKRGKRAKSPEAFCGFADAKEPSSLRKRAGSALAFSTGLCFLALEFWTRSCVRVRVPFHNLATHRYADLNLDTLKLHVVRKGAPLDAGSDTICVLGGWDVTAIAAHMGSWLWAVIADFNFHTPKLHVGGKGAHLDTDTGTIYAEYWWLGCLRNNQSITAHMGCWLWAVIAELVKPLEETKGPLHKGDPHLGEAKSHIEMESWRQKESNAAVEGLRVQIKGLKSAGVSDGGEREGETRWLDDPVTNDEYTPIESSMAYGLYHDAPNQSHPQLYYDAFGRICKHSASSSLFILGPSDAPPCNIAYHLNVSVKRPGWMSNDGIGFFESHLFWGDSGLIHRDKSSLKQVLSPRALSVLLGYGEEVTAWVMIAGARPLHQCLISRIGGWSDVGGRRALGRWRHHPTVLLVRILPLLPTSTVLSKHDAIPTFCSFPILRCTGDNGNRSGFKLECLSA</sequence>